<dbReference type="Gramene" id="TVU27762">
    <property type="protein sequence ID" value="TVU27762"/>
    <property type="gene ID" value="EJB05_19262"/>
</dbReference>
<evidence type="ECO:0000313" key="2">
    <source>
        <dbReference type="EMBL" id="TVU27762.1"/>
    </source>
</evidence>
<proteinExistence type="predicted"/>
<keyword evidence="3" id="KW-1185">Reference proteome</keyword>
<evidence type="ECO:0000256" key="1">
    <source>
        <dbReference type="SAM" id="MobiDB-lite"/>
    </source>
</evidence>
<reference evidence="2 3" key="1">
    <citation type="journal article" date="2019" name="Sci. Rep.">
        <title>A high-quality genome of Eragrostis curvula grass provides insights into Poaceae evolution and supports new strategies to enhance forage quality.</title>
        <authorList>
            <person name="Carballo J."/>
            <person name="Santos B.A.C.M."/>
            <person name="Zappacosta D."/>
            <person name="Garbus I."/>
            <person name="Selva J.P."/>
            <person name="Gallo C.A."/>
            <person name="Diaz A."/>
            <person name="Albertini E."/>
            <person name="Caccamo M."/>
            <person name="Echenique V."/>
        </authorList>
    </citation>
    <scope>NUCLEOTIDE SEQUENCE [LARGE SCALE GENOMIC DNA]</scope>
    <source>
        <strain evidence="3">cv. Victoria</strain>
        <tissue evidence="2">Leaf</tissue>
    </source>
</reference>
<gene>
    <name evidence="2" type="ORF">EJB05_19262</name>
</gene>
<feature type="non-terminal residue" evidence="2">
    <location>
        <position position="1"/>
    </location>
</feature>
<evidence type="ECO:0000313" key="3">
    <source>
        <dbReference type="Proteomes" id="UP000324897"/>
    </source>
</evidence>
<feature type="region of interest" description="Disordered" evidence="1">
    <location>
        <begin position="145"/>
        <end position="181"/>
    </location>
</feature>
<feature type="region of interest" description="Disordered" evidence="1">
    <location>
        <begin position="1"/>
        <end position="20"/>
    </location>
</feature>
<feature type="compositionally biased region" description="Basic and acidic residues" evidence="1">
    <location>
        <begin position="158"/>
        <end position="169"/>
    </location>
</feature>
<organism evidence="2 3">
    <name type="scientific">Eragrostis curvula</name>
    <name type="common">weeping love grass</name>
    <dbReference type="NCBI Taxonomy" id="38414"/>
    <lineage>
        <taxon>Eukaryota</taxon>
        <taxon>Viridiplantae</taxon>
        <taxon>Streptophyta</taxon>
        <taxon>Embryophyta</taxon>
        <taxon>Tracheophyta</taxon>
        <taxon>Spermatophyta</taxon>
        <taxon>Magnoliopsida</taxon>
        <taxon>Liliopsida</taxon>
        <taxon>Poales</taxon>
        <taxon>Poaceae</taxon>
        <taxon>PACMAD clade</taxon>
        <taxon>Chloridoideae</taxon>
        <taxon>Eragrostideae</taxon>
        <taxon>Eragrostidinae</taxon>
        <taxon>Eragrostis</taxon>
    </lineage>
</organism>
<dbReference type="AlphaFoldDB" id="A0A5J9UV95"/>
<accession>A0A5J9UV95</accession>
<name>A0A5J9UV95_9POAL</name>
<protein>
    <submittedName>
        <fullName evidence="2">Uncharacterized protein</fullName>
    </submittedName>
</protein>
<comment type="caution">
    <text evidence="2">The sequence shown here is derived from an EMBL/GenBank/DDBJ whole genome shotgun (WGS) entry which is preliminary data.</text>
</comment>
<dbReference type="EMBL" id="RWGY01000011">
    <property type="protein sequence ID" value="TVU27762.1"/>
    <property type="molecule type" value="Genomic_DNA"/>
</dbReference>
<sequence>MLGTAVGHLEHRGSKFKPGDVLGDASQELKLGRASHQQLEGFRDARVAELGQILQTRGVLDDDPVHPHLGNVHWIQGMRGGESESSESGGVDHDFGEAHALVEHECHKVGAARDQSVEGGFRDVDAAERDQLEVREAKRWCVGGGGGGGECAVADPEGAQRRSEPENGRRRSSPSPVDAGLPWLDLEHLKAVEGAGPEPEVVLGGVAGDVDGLEPEAAGEAGVHREDVWSDPTQPSPAPLLGFHAARPNKASSPPFLFPSLRSLAPSLAALFSARQPAMVATLLLRRVLTFPTSPAPASSSQRILSSFTPSTTAFQQNAATPINICSDERRRRLVNRYRPS</sequence>
<dbReference type="Proteomes" id="UP000324897">
    <property type="component" value="Chromosome 1"/>
</dbReference>